<keyword evidence="9" id="KW-1185">Reference proteome</keyword>
<dbReference type="Proteomes" id="UP001642406">
    <property type="component" value="Unassembled WGS sequence"/>
</dbReference>
<accession>A0ABP0CYC7</accession>
<feature type="compositionally biased region" description="Polar residues" evidence="6">
    <location>
        <begin position="17"/>
        <end position="26"/>
    </location>
</feature>
<gene>
    <name evidence="8" type="ORF">SBRCBS47491_009871</name>
</gene>
<evidence type="ECO:0000259" key="7">
    <source>
        <dbReference type="SMART" id="SM00906"/>
    </source>
</evidence>
<feature type="domain" description="Xylanolytic transcriptional activator regulatory" evidence="7">
    <location>
        <begin position="187"/>
        <end position="258"/>
    </location>
</feature>
<name>A0ABP0CYC7_9PEZI</name>
<keyword evidence="3" id="KW-0238">DNA-binding</keyword>
<evidence type="ECO:0000256" key="3">
    <source>
        <dbReference type="ARBA" id="ARBA00023125"/>
    </source>
</evidence>
<dbReference type="InterPro" id="IPR007219">
    <property type="entry name" value="XnlR_reg_dom"/>
</dbReference>
<dbReference type="CDD" id="cd12148">
    <property type="entry name" value="fungal_TF_MHR"/>
    <property type="match status" value="1"/>
</dbReference>
<evidence type="ECO:0000256" key="2">
    <source>
        <dbReference type="ARBA" id="ARBA00023015"/>
    </source>
</evidence>
<organism evidence="8 9">
    <name type="scientific">Sporothrix bragantina</name>
    <dbReference type="NCBI Taxonomy" id="671064"/>
    <lineage>
        <taxon>Eukaryota</taxon>
        <taxon>Fungi</taxon>
        <taxon>Dikarya</taxon>
        <taxon>Ascomycota</taxon>
        <taxon>Pezizomycotina</taxon>
        <taxon>Sordariomycetes</taxon>
        <taxon>Sordariomycetidae</taxon>
        <taxon>Ophiostomatales</taxon>
        <taxon>Ophiostomataceae</taxon>
        <taxon>Sporothrix</taxon>
    </lineage>
</organism>
<keyword evidence="4" id="KW-0804">Transcription</keyword>
<dbReference type="EMBL" id="CAWUHC010000175">
    <property type="protein sequence ID" value="CAK7237130.1"/>
    <property type="molecule type" value="Genomic_DNA"/>
</dbReference>
<dbReference type="PANTHER" id="PTHR47171:SF5">
    <property type="entry name" value="ZN(II)2CYS6 TRANSCRIPTION FACTOR (EUROFUNG)"/>
    <property type="match status" value="1"/>
</dbReference>
<keyword evidence="2" id="KW-0805">Transcription regulation</keyword>
<evidence type="ECO:0000313" key="8">
    <source>
        <dbReference type="EMBL" id="CAK7237130.1"/>
    </source>
</evidence>
<dbReference type="Pfam" id="PF04082">
    <property type="entry name" value="Fungal_trans"/>
    <property type="match status" value="1"/>
</dbReference>
<keyword evidence="1" id="KW-0862">Zinc</keyword>
<evidence type="ECO:0000256" key="1">
    <source>
        <dbReference type="ARBA" id="ARBA00022833"/>
    </source>
</evidence>
<feature type="region of interest" description="Disordered" evidence="6">
    <location>
        <begin position="1"/>
        <end position="32"/>
    </location>
</feature>
<evidence type="ECO:0000256" key="5">
    <source>
        <dbReference type="ARBA" id="ARBA00023242"/>
    </source>
</evidence>
<dbReference type="PANTHER" id="PTHR47171">
    <property type="entry name" value="FARA-RELATED"/>
    <property type="match status" value="1"/>
</dbReference>
<protein>
    <recommendedName>
        <fullName evidence="7">Xylanolytic transcriptional activator regulatory domain-containing protein</fullName>
    </recommendedName>
</protein>
<dbReference type="SMART" id="SM00906">
    <property type="entry name" value="Fungal_trans"/>
    <property type="match status" value="1"/>
</dbReference>
<reference evidence="8 9" key="1">
    <citation type="submission" date="2024-01" db="EMBL/GenBank/DDBJ databases">
        <authorList>
            <person name="Allen C."/>
            <person name="Tagirdzhanova G."/>
        </authorList>
    </citation>
    <scope>NUCLEOTIDE SEQUENCE [LARGE SCALE GENOMIC DNA]</scope>
</reference>
<dbReference type="InterPro" id="IPR052073">
    <property type="entry name" value="Amide_Lactam_Regulators"/>
</dbReference>
<sequence>MHVNDAPERSLLFPDTANHTRTTSSESQHRPEPAYLRPEGFIAPNSVLSYDELTGGTAVGRVATPDSSNFRQAILRTTQAAVLPEPALARALLDAFKKHMLHLYPVVEEGDLAPAGSSVLLTQALCLAGSLTRHNANDAGLSHLLYEKVKILLMINYEDDHVQTLKALCLMSCWSAKAPDQISVDGPWHWTGIATRLAIQMGLHKESTYTRRANASCLRRIFWHLVNGDRLQVACWGRPSLLRSKDLDVRMLSTEDFPTDDLQAHVFLQNTKLCTILDAISDISTDKRPARPEEVSSITSRLCDWVVRLPPELRLFDTASERRGFDRPTSEMFIEYFVAIILAQNLMHKARDKPWRTSIMSIVAASCAVSLYEEIHYREQAVCLTPIHGFFCMASALPLLYYRPTVAHREASRVKQIDILRQIMTTMSGRYGGAGMVMRKMNAVQRNLTRAACHEDDQAVFYATPQQQPPERAHELFPFPLTFCDDLSLLELTATSYDQFVATDLVPFENELDGVFRFDGYYPLMNVLDMDFGALDSSNLAQPLDTAIQV</sequence>
<evidence type="ECO:0000256" key="6">
    <source>
        <dbReference type="SAM" id="MobiDB-lite"/>
    </source>
</evidence>
<comment type="caution">
    <text evidence="8">The sequence shown here is derived from an EMBL/GenBank/DDBJ whole genome shotgun (WGS) entry which is preliminary data.</text>
</comment>
<evidence type="ECO:0000313" key="9">
    <source>
        <dbReference type="Proteomes" id="UP001642406"/>
    </source>
</evidence>
<evidence type="ECO:0000256" key="4">
    <source>
        <dbReference type="ARBA" id="ARBA00023163"/>
    </source>
</evidence>
<proteinExistence type="predicted"/>
<keyword evidence="5" id="KW-0539">Nucleus</keyword>